<dbReference type="PROSITE" id="PS00018">
    <property type="entry name" value="EF_HAND_1"/>
    <property type="match status" value="2"/>
</dbReference>
<dbReference type="PROSITE" id="PS50222">
    <property type="entry name" value="EF_HAND_2"/>
    <property type="match status" value="2"/>
</dbReference>
<feature type="domain" description="EF-hand" evidence="2">
    <location>
        <begin position="77"/>
        <end position="109"/>
    </location>
</feature>
<dbReference type="GO" id="GO:0005509">
    <property type="term" value="F:calcium ion binding"/>
    <property type="evidence" value="ECO:0007669"/>
    <property type="project" value="InterPro"/>
</dbReference>
<evidence type="ECO:0000313" key="4">
    <source>
        <dbReference type="Proteomes" id="UP001255856"/>
    </source>
</evidence>
<protein>
    <recommendedName>
        <fullName evidence="2">EF-hand domain-containing protein</fullName>
    </recommendedName>
</protein>
<evidence type="ECO:0000259" key="2">
    <source>
        <dbReference type="PROSITE" id="PS50222"/>
    </source>
</evidence>
<evidence type="ECO:0000256" key="1">
    <source>
        <dbReference type="ARBA" id="ARBA00022837"/>
    </source>
</evidence>
<gene>
    <name evidence="3" type="ORF">QBZ16_002262</name>
</gene>
<dbReference type="SUPFAM" id="SSF47473">
    <property type="entry name" value="EF-hand"/>
    <property type="match status" value="1"/>
</dbReference>
<reference evidence="3" key="1">
    <citation type="submission" date="2021-01" db="EMBL/GenBank/DDBJ databases">
        <authorList>
            <person name="Eckstrom K.M.E."/>
        </authorList>
    </citation>
    <scope>NUCLEOTIDE SEQUENCE</scope>
    <source>
        <strain evidence="3">UVCC 0001</strain>
    </source>
</reference>
<proteinExistence type="predicted"/>
<keyword evidence="4" id="KW-1185">Reference proteome</keyword>
<organism evidence="3 4">
    <name type="scientific">Prototheca wickerhamii</name>
    <dbReference type="NCBI Taxonomy" id="3111"/>
    <lineage>
        <taxon>Eukaryota</taxon>
        <taxon>Viridiplantae</taxon>
        <taxon>Chlorophyta</taxon>
        <taxon>core chlorophytes</taxon>
        <taxon>Trebouxiophyceae</taxon>
        <taxon>Chlorellales</taxon>
        <taxon>Chlorellaceae</taxon>
        <taxon>Prototheca</taxon>
    </lineage>
</organism>
<dbReference type="InterPro" id="IPR052591">
    <property type="entry name" value="CML21-like"/>
</dbReference>
<feature type="domain" description="EF-hand" evidence="2">
    <location>
        <begin position="41"/>
        <end position="76"/>
    </location>
</feature>
<dbReference type="CDD" id="cd00051">
    <property type="entry name" value="EFh"/>
    <property type="match status" value="1"/>
</dbReference>
<evidence type="ECO:0000313" key="3">
    <source>
        <dbReference type="EMBL" id="KAK2079867.1"/>
    </source>
</evidence>
<dbReference type="PANTHER" id="PTHR23064">
    <property type="entry name" value="TROPONIN"/>
    <property type="match status" value="1"/>
</dbReference>
<dbReference type="InterPro" id="IPR018247">
    <property type="entry name" value="EF_Hand_1_Ca_BS"/>
</dbReference>
<dbReference type="Gene3D" id="1.10.238.10">
    <property type="entry name" value="EF-hand"/>
    <property type="match status" value="1"/>
</dbReference>
<dbReference type="SMART" id="SM00054">
    <property type="entry name" value="EFh"/>
    <property type="match status" value="2"/>
</dbReference>
<dbReference type="Pfam" id="PF13499">
    <property type="entry name" value="EF-hand_7"/>
    <property type="match status" value="1"/>
</dbReference>
<dbReference type="InterPro" id="IPR002048">
    <property type="entry name" value="EF_hand_dom"/>
</dbReference>
<dbReference type="AlphaFoldDB" id="A0AAD9INP8"/>
<dbReference type="InterPro" id="IPR011992">
    <property type="entry name" value="EF-hand-dom_pair"/>
</dbReference>
<comment type="caution">
    <text evidence="3">The sequence shown here is derived from an EMBL/GenBank/DDBJ whole genome shotgun (WGS) entry which is preliminary data.</text>
</comment>
<accession>A0AAD9INP8</accession>
<name>A0AAD9INP8_PROWI</name>
<dbReference type="EMBL" id="JASFZW010000002">
    <property type="protein sequence ID" value="KAK2079867.1"/>
    <property type="molecule type" value="Genomic_DNA"/>
</dbReference>
<keyword evidence="1" id="KW-0106">Calcium</keyword>
<sequence>MEEKTSIRAYYASAAEARVGDAVRRWLRVHGRTVRPRIGPKKVEELKLCFQMMDEDGSGAIDIEELSEAFKAEMTNKQIQTLVESVDKDHTGEIELGEFIEMMSEQLGRRPDDPDGRRLLSLDVSVIGYRRVKLLKALRENDRAFLQAAAATQAALARTAASEIQEQENS</sequence>
<dbReference type="Proteomes" id="UP001255856">
    <property type="component" value="Unassembled WGS sequence"/>
</dbReference>